<keyword evidence="1" id="KW-0238">DNA-binding</keyword>
<dbReference type="AlphaFoldDB" id="A0A4P6LWI4"/>
<dbReference type="KEGG" id="bpro:PMF13cell1_01741"/>
<evidence type="ECO:0000259" key="2">
    <source>
        <dbReference type="PROSITE" id="PS50943"/>
    </source>
</evidence>
<dbReference type="InterPro" id="IPR001387">
    <property type="entry name" value="Cro/C1-type_HTH"/>
</dbReference>
<evidence type="ECO:0000313" key="3">
    <source>
        <dbReference type="EMBL" id="QBE96202.1"/>
    </source>
</evidence>
<dbReference type="CDD" id="cd00093">
    <property type="entry name" value="HTH_XRE"/>
    <property type="match status" value="1"/>
</dbReference>
<organism evidence="3 4">
    <name type="scientific">Blautia producta</name>
    <dbReference type="NCBI Taxonomy" id="33035"/>
    <lineage>
        <taxon>Bacteria</taxon>
        <taxon>Bacillati</taxon>
        <taxon>Bacillota</taxon>
        <taxon>Clostridia</taxon>
        <taxon>Lachnospirales</taxon>
        <taxon>Lachnospiraceae</taxon>
        <taxon>Blautia</taxon>
    </lineage>
</organism>
<dbReference type="InterPro" id="IPR010982">
    <property type="entry name" value="Lambda_DNA-bd_dom_sf"/>
</dbReference>
<dbReference type="PANTHER" id="PTHR46558:SF11">
    <property type="entry name" value="HTH-TYPE TRANSCRIPTIONAL REGULATOR XRE"/>
    <property type="match status" value="1"/>
</dbReference>
<dbReference type="PROSITE" id="PS50943">
    <property type="entry name" value="HTH_CROC1"/>
    <property type="match status" value="1"/>
</dbReference>
<dbReference type="PANTHER" id="PTHR46558">
    <property type="entry name" value="TRACRIPTIONAL REGULATORY PROTEIN-RELATED-RELATED"/>
    <property type="match status" value="1"/>
</dbReference>
<reference evidence="3 4" key="1">
    <citation type="submission" date="2019-01" db="EMBL/GenBank/DDBJ databases">
        <title>PMF-metabolizing Aryl O-demethylase.</title>
        <authorList>
            <person name="Kim M."/>
        </authorList>
    </citation>
    <scope>NUCLEOTIDE SEQUENCE [LARGE SCALE GENOMIC DNA]</scope>
    <source>
        <strain evidence="3 4">PMF1</strain>
    </source>
</reference>
<dbReference type="GO" id="GO:0003677">
    <property type="term" value="F:DNA binding"/>
    <property type="evidence" value="ECO:0007669"/>
    <property type="project" value="UniProtKB-KW"/>
</dbReference>
<dbReference type="RefSeq" id="WP_130180479.1">
    <property type="nucleotide sequence ID" value="NZ_CP035945.1"/>
</dbReference>
<protein>
    <recommendedName>
        <fullName evidence="2">HTH cro/C1-type domain-containing protein</fullName>
    </recommendedName>
</protein>
<gene>
    <name evidence="3" type="ORF">PMF13cell1_01741</name>
</gene>
<name>A0A4P6LWI4_9FIRM</name>
<dbReference type="SMART" id="SM00530">
    <property type="entry name" value="HTH_XRE"/>
    <property type="match status" value="1"/>
</dbReference>
<evidence type="ECO:0000313" key="4">
    <source>
        <dbReference type="Proteomes" id="UP000289794"/>
    </source>
</evidence>
<dbReference type="SUPFAM" id="SSF47413">
    <property type="entry name" value="lambda repressor-like DNA-binding domains"/>
    <property type="match status" value="1"/>
</dbReference>
<accession>A0A4P6LWI4</accession>
<feature type="domain" description="HTH cro/C1-type" evidence="2">
    <location>
        <begin position="8"/>
        <end position="62"/>
    </location>
</feature>
<dbReference type="Proteomes" id="UP000289794">
    <property type="component" value="Chromosome"/>
</dbReference>
<dbReference type="Gene3D" id="1.10.260.40">
    <property type="entry name" value="lambda repressor-like DNA-binding domains"/>
    <property type="match status" value="1"/>
</dbReference>
<dbReference type="EMBL" id="CP035945">
    <property type="protein sequence ID" value="QBE96202.1"/>
    <property type="molecule type" value="Genomic_DNA"/>
</dbReference>
<sequence length="361" mass="42066">MMKINEIIRTRRKELKLTQEQAAEYLGISAPAVNKWEKGVSYPDITLLPPLARLLKVDLNTLLSFEEELTGEEINHFCEEIYTVLKERGYKEGYELAMKKIREYPNSSNLIYNLAGFLKGTMLMFPVEEEDKAAYEEEILGLFERIAMNSETDWRIKGSALNMLVADYIQKENYSRAEELLTQIPDPGVDKRPMLTLLYRRQGKTEEAVKLTQQKLLQAAGDVQNCLITLMEIHKEQGSREDMEYYAGKCRDVVELLDLWEYGKYMADYETAAARKDADRTLEMLEKMLDAMGKPWKLGESRLYHSLDEQKGNQGQQKELFKRMRTGLLEDLENLEEFDFIRDRQEFKALLAEFRDDGTQK</sequence>
<evidence type="ECO:0000256" key="1">
    <source>
        <dbReference type="ARBA" id="ARBA00023125"/>
    </source>
</evidence>
<dbReference type="Pfam" id="PF01381">
    <property type="entry name" value="HTH_3"/>
    <property type="match status" value="1"/>
</dbReference>
<proteinExistence type="predicted"/>